<reference evidence="9" key="1">
    <citation type="journal article" date="2019" name="Beilstein J. Org. Chem.">
        <title>Nanangenines: drimane sesquiterpenoids as the dominant metabolite cohort of a novel Australian fungus, Aspergillus nanangensis.</title>
        <authorList>
            <person name="Lacey H.J."/>
            <person name="Gilchrist C.L.M."/>
            <person name="Crombie A."/>
            <person name="Kalaitzis J.A."/>
            <person name="Vuong D."/>
            <person name="Rutledge P.J."/>
            <person name="Turner P."/>
            <person name="Pitt J.I."/>
            <person name="Lacey E."/>
            <person name="Chooi Y.H."/>
            <person name="Piggott A.M."/>
        </authorList>
    </citation>
    <scope>NUCLEOTIDE SEQUENCE</scope>
    <source>
        <strain evidence="9">MST-FP2251</strain>
    </source>
</reference>
<dbReference type="GO" id="GO:0005886">
    <property type="term" value="C:plasma membrane"/>
    <property type="evidence" value="ECO:0007669"/>
    <property type="project" value="TreeGrafter"/>
</dbReference>
<feature type="transmembrane region" description="Helical" evidence="7">
    <location>
        <begin position="465"/>
        <end position="484"/>
    </location>
</feature>
<feature type="transmembrane region" description="Helical" evidence="7">
    <location>
        <begin position="544"/>
        <end position="563"/>
    </location>
</feature>
<feature type="region of interest" description="Disordered" evidence="6">
    <location>
        <begin position="1"/>
        <end position="65"/>
    </location>
</feature>
<evidence type="ECO:0000256" key="5">
    <source>
        <dbReference type="ARBA" id="ARBA00023136"/>
    </source>
</evidence>
<dbReference type="PROSITE" id="PS50850">
    <property type="entry name" value="MFS"/>
    <property type="match status" value="1"/>
</dbReference>
<feature type="transmembrane region" description="Helical" evidence="7">
    <location>
        <begin position="230"/>
        <end position="247"/>
    </location>
</feature>
<keyword evidence="4 7" id="KW-1133">Transmembrane helix</keyword>
<evidence type="ECO:0000259" key="8">
    <source>
        <dbReference type="PROSITE" id="PS50850"/>
    </source>
</evidence>
<dbReference type="InterPro" id="IPR011701">
    <property type="entry name" value="MFS"/>
</dbReference>
<organism evidence="9 10">
    <name type="scientific">Aspergillus nanangensis</name>
    <dbReference type="NCBI Taxonomy" id="2582783"/>
    <lineage>
        <taxon>Eukaryota</taxon>
        <taxon>Fungi</taxon>
        <taxon>Dikarya</taxon>
        <taxon>Ascomycota</taxon>
        <taxon>Pezizomycotina</taxon>
        <taxon>Eurotiomycetes</taxon>
        <taxon>Eurotiomycetidae</taxon>
        <taxon>Eurotiales</taxon>
        <taxon>Aspergillaceae</taxon>
        <taxon>Aspergillus</taxon>
        <taxon>Aspergillus subgen. Circumdati</taxon>
    </lineage>
</organism>
<feature type="transmembrane region" description="Helical" evidence="7">
    <location>
        <begin position="299"/>
        <end position="318"/>
    </location>
</feature>
<feature type="transmembrane region" description="Helical" evidence="7">
    <location>
        <begin position="81"/>
        <end position="102"/>
    </location>
</feature>
<feature type="transmembrane region" description="Helical" evidence="7">
    <location>
        <begin position="268"/>
        <end position="287"/>
    </location>
</feature>
<dbReference type="AlphaFoldDB" id="A0AAD4GW67"/>
<feature type="transmembrane region" description="Helical" evidence="7">
    <location>
        <begin position="375"/>
        <end position="394"/>
    </location>
</feature>
<dbReference type="SUPFAM" id="SSF103473">
    <property type="entry name" value="MFS general substrate transporter"/>
    <property type="match status" value="2"/>
</dbReference>
<dbReference type="CDD" id="cd17502">
    <property type="entry name" value="MFS_Azr1_MDR_like"/>
    <property type="match status" value="1"/>
</dbReference>
<gene>
    <name evidence="9" type="ORF">FE257_004226</name>
</gene>
<evidence type="ECO:0000256" key="7">
    <source>
        <dbReference type="SAM" id="Phobius"/>
    </source>
</evidence>
<feature type="transmembrane region" description="Helical" evidence="7">
    <location>
        <begin position="165"/>
        <end position="186"/>
    </location>
</feature>
<feature type="compositionally biased region" description="Basic and acidic residues" evidence="6">
    <location>
        <begin position="573"/>
        <end position="599"/>
    </location>
</feature>
<comment type="similarity">
    <text evidence="2">Belongs to the major facilitator superfamily. TCR/Tet family.</text>
</comment>
<evidence type="ECO:0000256" key="3">
    <source>
        <dbReference type="ARBA" id="ARBA00022692"/>
    </source>
</evidence>
<dbReference type="Gene3D" id="1.20.1250.20">
    <property type="entry name" value="MFS general substrate transporter like domains"/>
    <property type="match status" value="2"/>
</dbReference>
<dbReference type="Proteomes" id="UP001194746">
    <property type="component" value="Unassembled WGS sequence"/>
</dbReference>
<dbReference type="InterPro" id="IPR036259">
    <property type="entry name" value="MFS_trans_sf"/>
</dbReference>
<dbReference type="Pfam" id="PF07690">
    <property type="entry name" value="MFS_1"/>
    <property type="match status" value="1"/>
</dbReference>
<feature type="transmembrane region" description="Helical" evidence="7">
    <location>
        <begin position="141"/>
        <end position="159"/>
    </location>
</feature>
<keyword evidence="5 7" id="KW-0472">Membrane</keyword>
<proteinExistence type="inferred from homology"/>
<dbReference type="InterPro" id="IPR020846">
    <property type="entry name" value="MFS_dom"/>
</dbReference>
<feature type="compositionally biased region" description="Basic and acidic residues" evidence="6">
    <location>
        <begin position="36"/>
        <end position="47"/>
    </location>
</feature>
<feature type="transmembrane region" description="Helical" evidence="7">
    <location>
        <begin position="401"/>
        <end position="420"/>
    </location>
</feature>
<feature type="region of interest" description="Disordered" evidence="6">
    <location>
        <begin position="569"/>
        <end position="599"/>
    </location>
</feature>
<keyword evidence="3 7" id="KW-0812">Transmembrane</keyword>
<accession>A0AAD4GW67</accession>
<feature type="transmembrane region" description="Helical" evidence="7">
    <location>
        <begin position="338"/>
        <end position="363"/>
    </location>
</feature>
<evidence type="ECO:0000256" key="6">
    <source>
        <dbReference type="SAM" id="MobiDB-lite"/>
    </source>
</evidence>
<reference evidence="9" key="2">
    <citation type="submission" date="2020-02" db="EMBL/GenBank/DDBJ databases">
        <authorList>
            <person name="Gilchrist C.L.M."/>
            <person name="Chooi Y.-H."/>
        </authorList>
    </citation>
    <scope>NUCLEOTIDE SEQUENCE</scope>
    <source>
        <strain evidence="9">MST-FP2251</strain>
    </source>
</reference>
<dbReference type="PANTHER" id="PTHR23501">
    <property type="entry name" value="MAJOR FACILITATOR SUPERFAMILY"/>
    <property type="match status" value="1"/>
</dbReference>
<feature type="domain" description="Major facilitator superfamily (MFS) profile" evidence="8">
    <location>
        <begin position="66"/>
        <end position="568"/>
    </location>
</feature>
<dbReference type="GO" id="GO:0022857">
    <property type="term" value="F:transmembrane transporter activity"/>
    <property type="evidence" value="ECO:0007669"/>
    <property type="project" value="InterPro"/>
</dbReference>
<sequence>MQDTKPTPAGSARPSLDEKNTGGGPTSSSLSAGSEPKSEVEEHTQQHDDDDDDDDKIKNATAGEATRTTTAESQYISGMKLYLLMAALVVCFFLLMIDMSVVSTAVPYITSQFHSLGDVGCAALIPLAGKIYSNFQPKYTFLTYFAIFEFGSLLCGVATSSKMLIIGRAVAGIGSSGLMNGGLTITSAAIPLHKRPKYFGIMMGVSQMGIVCGPLLGGAFTSYVTWRWCFYINLPIGAVVAVLIWFVDIPDMVAPRTLPVLEVIKTKLDLIGFVLFAPAAIMLFLALDYGGREYAWNSATVIGLFCGAAGTWVVFVLWEWRQGDNAMTPLSIIKLLPVWSSCIVIMLVFGCLQTSAFYLPIYFQTVREATPILSGVYTLPGIISQLIFAVVAGVGIGRLGYYLPFMLASAIFATIGYGLLATLTPTTSTAKWIGYQIVLGVGRGLGMQAPMIAVQNSIAPKMIPVAMAMLTFTQTFGGSVWLAADETILSNSLVKALPKYAPDVDAAAVVAAGASPWGVLKALHGDRGKLAGVLVAYAKSINDVFFFATAASGLIFVVAWGMGMKDIRKKGKKEGGKEKDAQRNDEEMGRGAKDAGEED</sequence>
<protein>
    <recommendedName>
        <fullName evidence="8">Major facilitator superfamily (MFS) profile domain-containing protein</fullName>
    </recommendedName>
</protein>
<evidence type="ECO:0000256" key="2">
    <source>
        <dbReference type="ARBA" id="ARBA00007520"/>
    </source>
</evidence>
<comment type="caution">
    <text evidence="9">The sequence shown here is derived from an EMBL/GenBank/DDBJ whole genome shotgun (WGS) entry which is preliminary data.</text>
</comment>
<evidence type="ECO:0000313" key="10">
    <source>
        <dbReference type="Proteomes" id="UP001194746"/>
    </source>
</evidence>
<dbReference type="EMBL" id="VCAU01000019">
    <property type="protein sequence ID" value="KAF9891370.1"/>
    <property type="molecule type" value="Genomic_DNA"/>
</dbReference>
<evidence type="ECO:0000313" key="9">
    <source>
        <dbReference type="EMBL" id="KAF9891370.1"/>
    </source>
</evidence>
<name>A0AAD4GW67_ASPNN</name>
<evidence type="ECO:0000256" key="1">
    <source>
        <dbReference type="ARBA" id="ARBA00004141"/>
    </source>
</evidence>
<keyword evidence="10" id="KW-1185">Reference proteome</keyword>
<evidence type="ECO:0000256" key="4">
    <source>
        <dbReference type="ARBA" id="ARBA00022989"/>
    </source>
</evidence>
<comment type="subcellular location">
    <subcellularLocation>
        <location evidence="1">Membrane</location>
        <topology evidence="1">Multi-pass membrane protein</topology>
    </subcellularLocation>
</comment>
<dbReference type="PANTHER" id="PTHR23501:SF193">
    <property type="entry name" value="MULTIDRUG TRANSPORTER, PUTATIVE (AFU_ORTHOLOGUE AFUA_8G00940)-RELATED"/>
    <property type="match status" value="1"/>
</dbReference>
<feature type="transmembrane region" description="Helical" evidence="7">
    <location>
        <begin position="198"/>
        <end position="224"/>
    </location>
</feature>